<gene>
    <name evidence="2" type="ORF">OdinLCB4_005695</name>
</gene>
<reference evidence="2" key="2">
    <citation type="journal article" date="2022" name="Nat. Microbiol.">
        <title>A closed Candidatus Odinarchaeum chromosome exposes Asgard archaeal viruses.</title>
        <authorList>
            <person name="Tamarit D."/>
            <person name="Caceres E.F."/>
            <person name="Krupovic M."/>
            <person name="Nijland R."/>
            <person name="Eme L."/>
            <person name="Robinson N.P."/>
            <person name="Ettema T.J.G."/>
        </authorList>
    </citation>
    <scope>NUCLEOTIDE SEQUENCE</scope>
    <source>
        <strain evidence="2">LCB_4</strain>
    </source>
</reference>
<evidence type="ECO:0000313" key="3">
    <source>
        <dbReference type="Proteomes" id="UP000186851"/>
    </source>
</evidence>
<evidence type="ECO:0008006" key="4">
    <source>
        <dbReference type="Google" id="ProtNLM"/>
    </source>
</evidence>
<feature type="region of interest" description="Disordered" evidence="1">
    <location>
        <begin position="193"/>
        <end position="230"/>
    </location>
</feature>
<proteinExistence type="predicted"/>
<name>A0AAF0D1K6_ODILC</name>
<reference evidence="2" key="1">
    <citation type="journal article" date="2017" name="Nature">
        <title>Asgard archaea illuminate the origin of eukaryotic cellular complexity.</title>
        <authorList>
            <person name="Zaremba-Niedzwiedzka K."/>
            <person name="Caceres E.F."/>
            <person name="Saw J.H."/>
            <person name="Backstrom D."/>
            <person name="Juzokaite L."/>
            <person name="Vancaester E."/>
            <person name="Seitz K.W."/>
            <person name="Anantharaman K."/>
            <person name="Starnawski P."/>
            <person name="Kjeldsen K.U."/>
            <person name="Scott M.B."/>
            <person name="Nunoura T."/>
            <person name="Banfield J.F."/>
            <person name="Schramm A."/>
            <person name="Baker B.J."/>
            <person name="Spang A."/>
            <person name="Ettema T.J.G."/>
        </authorList>
    </citation>
    <scope>NUCLEOTIDE SEQUENCE</scope>
    <source>
        <strain evidence="2">LCB_4</strain>
    </source>
</reference>
<sequence length="251" mass="28182">MVKISYSKKITIGDLTRLLRELLEVAEKRKESITVEGIPVPLSFNKSLELELDLEIGESESELELSLEWSKHESAEASREIAKAIEGLEESPHVEVEAPVFKGVEDVSRIQTVVSEQKEIITGNRVEVGEKESLDVEKRLDEVISALSSEKSAEIKKEEEIDLKPQGNLLKISEEKTNLEIGGASTSGLQFKIPEYKSVTEPPSPPELEKQELEVEETGVENKEEDSTEELERILKALKESRLTDEDNKEQ</sequence>
<organism evidence="2 3">
    <name type="scientific">Odinarchaeota yellowstonii (strain LCB_4)</name>
    <dbReference type="NCBI Taxonomy" id="1841599"/>
    <lineage>
        <taxon>Archaea</taxon>
        <taxon>Promethearchaeati</taxon>
        <taxon>Candidatus Odinarchaeota</taxon>
        <taxon>Candidatus Odinarchaeia</taxon>
        <taxon>Candidatus Odinarchaeales</taxon>
        <taxon>Candidatus Odinarchaeaceae</taxon>
        <taxon>Candidatus Odinarchaeum</taxon>
    </lineage>
</organism>
<feature type="compositionally biased region" description="Acidic residues" evidence="1">
    <location>
        <begin position="214"/>
        <end position="229"/>
    </location>
</feature>
<accession>A0AAF0D1K6</accession>
<dbReference type="Proteomes" id="UP000186851">
    <property type="component" value="Chromosome"/>
</dbReference>
<evidence type="ECO:0000256" key="1">
    <source>
        <dbReference type="SAM" id="MobiDB-lite"/>
    </source>
</evidence>
<dbReference type="KEGG" id="oyw:OdinLCB4_005695"/>
<evidence type="ECO:0000313" key="2">
    <source>
        <dbReference type="EMBL" id="WEU39962.1"/>
    </source>
</evidence>
<dbReference type="EMBL" id="CP091871">
    <property type="protein sequence ID" value="WEU39962.1"/>
    <property type="molecule type" value="Genomic_DNA"/>
</dbReference>
<protein>
    <recommendedName>
        <fullName evidence="4">Amphi-Trp domain-containing protein</fullName>
    </recommendedName>
</protein>
<dbReference type="AlphaFoldDB" id="A0AAF0D1K6"/>